<comment type="caution">
    <text evidence="1">The sequence shown here is derived from an EMBL/GenBank/DDBJ whole genome shotgun (WGS) entry which is preliminary data.</text>
</comment>
<dbReference type="Pfam" id="PF12079">
    <property type="entry name" value="DUF3558"/>
    <property type="match status" value="1"/>
</dbReference>
<dbReference type="AlphaFoldDB" id="A0A073B0B3"/>
<gene>
    <name evidence="1" type="ORF">GU90_03200</name>
</gene>
<dbReference type="InterPro" id="IPR024520">
    <property type="entry name" value="DUF3558"/>
</dbReference>
<proteinExistence type="predicted"/>
<organism evidence="1 2">
    <name type="scientific">Saccharopolyspora rectivirgula</name>
    <dbReference type="NCBI Taxonomy" id="28042"/>
    <lineage>
        <taxon>Bacteria</taxon>
        <taxon>Bacillati</taxon>
        <taxon>Actinomycetota</taxon>
        <taxon>Actinomycetes</taxon>
        <taxon>Pseudonocardiales</taxon>
        <taxon>Pseudonocardiaceae</taxon>
        <taxon>Saccharopolyspora</taxon>
    </lineage>
</organism>
<evidence type="ECO:0000313" key="1">
    <source>
        <dbReference type="EMBL" id="KEI45463.1"/>
    </source>
</evidence>
<sequence>MACSWEGDNLGIELSPDSTNGGGIERIKNNFAGEYDEVVNVAGYPAIHIDATDMTCTLSAAVSEEHVIGVGVAIYNKVEPQHQDPCAFADRVFTEVVKNIPPES</sequence>
<evidence type="ECO:0008006" key="3">
    <source>
        <dbReference type="Google" id="ProtNLM"/>
    </source>
</evidence>
<dbReference type="Proteomes" id="UP000031419">
    <property type="component" value="Unassembled WGS sequence"/>
</dbReference>
<reference evidence="1 2" key="1">
    <citation type="submission" date="2014-06" db="EMBL/GenBank/DDBJ databases">
        <title>Saccharopolyspora rectivirgula DSM-43113 Genome sequencing.</title>
        <authorList>
            <person name="Barrera C."/>
            <person name="Millon L."/>
            <person name="Rognon B."/>
            <person name="Zaugg C."/>
            <person name="Monod M."/>
        </authorList>
    </citation>
    <scope>NUCLEOTIDE SEQUENCE [LARGE SCALE GENOMIC DNA]</scope>
    <source>
        <strain evidence="1 2">DSM 43113</strain>
    </source>
</reference>
<evidence type="ECO:0000313" key="2">
    <source>
        <dbReference type="Proteomes" id="UP000031419"/>
    </source>
</evidence>
<name>A0A073B0B3_9PSEU</name>
<protein>
    <recommendedName>
        <fullName evidence="3">DUF3558 domain-containing protein</fullName>
    </recommendedName>
</protein>
<keyword evidence="2" id="KW-1185">Reference proteome</keyword>
<accession>A0A073B0B3</accession>
<dbReference type="EMBL" id="JNVU01000012">
    <property type="protein sequence ID" value="KEI45463.1"/>
    <property type="molecule type" value="Genomic_DNA"/>
</dbReference>